<dbReference type="RefSeq" id="WP_106453469.1">
    <property type="nucleotide sequence ID" value="NZ_PXYH01000011.1"/>
</dbReference>
<evidence type="ECO:0000259" key="1">
    <source>
        <dbReference type="Pfam" id="PF08937"/>
    </source>
</evidence>
<keyword evidence="3" id="KW-1185">Reference proteome</keyword>
<proteinExistence type="predicted"/>
<dbReference type="OrthoDB" id="9811746at2"/>
<dbReference type="EMBL" id="PXYH01000011">
    <property type="protein sequence ID" value="PSJ42496.1"/>
    <property type="molecule type" value="Genomic_DNA"/>
</dbReference>
<dbReference type="Pfam" id="PF08937">
    <property type="entry name" value="ThsB_TIR"/>
    <property type="match status" value="1"/>
</dbReference>
<organism evidence="2 3">
    <name type="scientific">Zobellella taiwanensis</name>
    <dbReference type="NCBI Taxonomy" id="347535"/>
    <lineage>
        <taxon>Bacteria</taxon>
        <taxon>Pseudomonadati</taxon>
        <taxon>Pseudomonadota</taxon>
        <taxon>Gammaproteobacteria</taxon>
        <taxon>Aeromonadales</taxon>
        <taxon>Aeromonadaceae</taxon>
        <taxon>Zobellella</taxon>
    </lineage>
</organism>
<reference evidence="2 3" key="1">
    <citation type="submission" date="2018-03" db="EMBL/GenBank/DDBJ databases">
        <title>The draft genome of Zobellella taiwanensis JCM 13381.</title>
        <authorList>
            <person name="Liu L."/>
            <person name="Li L."/>
            <person name="Wang T."/>
            <person name="Zhang X."/>
            <person name="Liang L."/>
        </authorList>
    </citation>
    <scope>NUCLEOTIDE SEQUENCE [LARGE SCALE GENOMIC DNA]</scope>
    <source>
        <strain evidence="2 3">JCM 13381</strain>
    </source>
</reference>
<accession>A0A2P7QX05</accession>
<dbReference type="InterPro" id="IPR036490">
    <property type="entry name" value="ThsB_TIR-like_sf"/>
</dbReference>
<evidence type="ECO:0000313" key="2">
    <source>
        <dbReference type="EMBL" id="PSJ42496.1"/>
    </source>
</evidence>
<dbReference type="AlphaFoldDB" id="A0A2P7QX05"/>
<dbReference type="InterPro" id="IPR015032">
    <property type="entry name" value="ThsB__TIR-like_domain"/>
</dbReference>
<dbReference type="Proteomes" id="UP000242181">
    <property type="component" value="Unassembled WGS sequence"/>
</dbReference>
<sequence length="163" mass="18249">MARKAFYSFHYKNDNWRASTVRNIGSVEGNKPASDNDWEEVKKGGDSAIQKWIDGQMTGKSCVIVLVGENTAGRKWIKYEIKKAWESGKGVLGIQIHKLKNSSGEQGSEGRNPFDDFTIDGKKLSSVVKLKKPSQATSQGVYNYISENIADWIEEAIDIRNAY</sequence>
<feature type="domain" description="Thoeris protein ThsB TIR-like" evidence="1">
    <location>
        <begin position="6"/>
        <end position="100"/>
    </location>
</feature>
<evidence type="ECO:0000313" key="3">
    <source>
        <dbReference type="Proteomes" id="UP000242181"/>
    </source>
</evidence>
<gene>
    <name evidence="2" type="ORF">C7I36_09435</name>
</gene>
<comment type="caution">
    <text evidence="2">The sequence shown here is derived from an EMBL/GenBank/DDBJ whole genome shotgun (WGS) entry which is preliminary data.</text>
</comment>
<protein>
    <recommendedName>
        <fullName evidence="1">Thoeris protein ThsB TIR-like domain-containing protein</fullName>
    </recommendedName>
</protein>
<name>A0A2P7QX05_9GAMM</name>
<dbReference type="SUPFAM" id="SSF52206">
    <property type="entry name" value="Hypothetical protein MTH538"/>
    <property type="match status" value="1"/>
</dbReference>
<dbReference type="Gene3D" id="3.40.50.9200">
    <property type="entry name" value="Hypothetical protein MTH538"/>
    <property type="match status" value="1"/>
</dbReference>